<keyword evidence="2" id="KW-0813">Transport</keyword>
<dbReference type="PANTHER" id="PTHR43791:SF100">
    <property type="entry name" value="SUGAR TRANSPORTER"/>
    <property type="match status" value="1"/>
</dbReference>
<reference evidence="8 9" key="1">
    <citation type="submission" date="2016-10" db="EMBL/GenBank/DDBJ databases">
        <authorList>
            <person name="de Groot N.N."/>
        </authorList>
    </citation>
    <scope>NUCLEOTIDE SEQUENCE [LARGE SCALE GENOMIC DNA]</scope>
    <source>
        <strain evidence="8 9">DSM 21001</strain>
    </source>
</reference>
<dbReference type="GO" id="GO:0005886">
    <property type="term" value="C:plasma membrane"/>
    <property type="evidence" value="ECO:0007669"/>
    <property type="project" value="TreeGrafter"/>
</dbReference>
<feature type="transmembrane region" description="Helical" evidence="6">
    <location>
        <begin position="327"/>
        <end position="346"/>
    </location>
</feature>
<organism evidence="8 9">
    <name type="scientific">Granulicella pectinivorans</name>
    <dbReference type="NCBI Taxonomy" id="474950"/>
    <lineage>
        <taxon>Bacteria</taxon>
        <taxon>Pseudomonadati</taxon>
        <taxon>Acidobacteriota</taxon>
        <taxon>Terriglobia</taxon>
        <taxon>Terriglobales</taxon>
        <taxon>Acidobacteriaceae</taxon>
        <taxon>Granulicella</taxon>
    </lineage>
</organism>
<evidence type="ECO:0000256" key="1">
    <source>
        <dbReference type="ARBA" id="ARBA00004141"/>
    </source>
</evidence>
<evidence type="ECO:0000313" key="8">
    <source>
        <dbReference type="EMBL" id="SFS13113.1"/>
    </source>
</evidence>
<keyword evidence="9" id="KW-1185">Reference proteome</keyword>
<feature type="transmembrane region" description="Helical" evidence="6">
    <location>
        <begin position="260"/>
        <end position="281"/>
    </location>
</feature>
<dbReference type="Gene3D" id="1.20.1250.20">
    <property type="entry name" value="MFS general substrate transporter like domains"/>
    <property type="match status" value="2"/>
</dbReference>
<evidence type="ECO:0000256" key="5">
    <source>
        <dbReference type="ARBA" id="ARBA00023136"/>
    </source>
</evidence>
<name>A0A1I6MBZ3_9BACT</name>
<evidence type="ECO:0000256" key="3">
    <source>
        <dbReference type="ARBA" id="ARBA00022692"/>
    </source>
</evidence>
<dbReference type="CDD" id="cd17319">
    <property type="entry name" value="MFS_ExuT_GudP_like"/>
    <property type="match status" value="1"/>
</dbReference>
<dbReference type="PANTHER" id="PTHR43791">
    <property type="entry name" value="PERMEASE-RELATED"/>
    <property type="match status" value="1"/>
</dbReference>
<accession>A0A1I6MBZ3</accession>
<dbReference type="STRING" id="474950.SAMN05421771_2233"/>
<feature type="transmembrane region" description="Helical" evidence="6">
    <location>
        <begin position="387"/>
        <end position="406"/>
    </location>
</feature>
<keyword evidence="4 6" id="KW-1133">Transmembrane helix</keyword>
<dbReference type="AlphaFoldDB" id="A0A1I6MBZ3"/>
<keyword evidence="3 6" id="KW-0812">Transmembrane</keyword>
<evidence type="ECO:0000313" key="9">
    <source>
        <dbReference type="Proteomes" id="UP000199024"/>
    </source>
</evidence>
<dbReference type="PROSITE" id="PS50850">
    <property type="entry name" value="MFS"/>
    <property type="match status" value="1"/>
</dbReference>
<feature type="transmembrane region" description="Helical" evidence="6">
    <location>
        <begin position="352"/>
        <end position="375"/>
    </location>
</feature>
<feature type="transmembrane region" description="Helical" evidence="6">
    <location>
        <begin position="74"/>
        <end position="92"/>
    </location>
</feature>
<dbReference type="InterPro" id="IPR036259">
    <property type="entry name" value="MFS_trans_sf"/>
</dbReference>
<feature type="transmembrane region" description="Helical" evidence="6">
    <location>
        <begin position="104"/>
        <end position="131"/>
    </location>
</feature>
<dbReference type="InterPro" id="IPR011701">
    <property type="entry name" value="MFS"/>
</dbReference>
<dbReference type="Pfam" id="PF07690">
    <property type="entry name" value="MFS_1"/>
    <property type="match status" value="1"/>
</dbReference>
<feature type="transmembrane region" description="Helical" evidence="6">
    <location>
        <begin position="38"/>
        <end position="54"/>
    </location>
</feature>
<evidence type="ECO:0000256" key="6">
    <source>
        <dbReference type="SAM" id="Phobius"/>
    </source>
</evidence>
<feature type="transmembrane region" description="Helical" evidence="6">
    <location>
        <begin position="418"/>
        <end position="437"/>
    </location>
</feature>
<proteinExistence type="predicted"/>
<evidence type="ECO:0000256" key="4">
    <source>
        <dbReference type="ARBA" id="ARBA00022989"/>
    </source>
</evidence>
<dbReference type="Proteomes" id="UP000199024">
    <property type="component" value="Unassembled WGS sequence"/>
</dbReference>
<dbReference type="GO" id="GO:0022857">
    <property type="term" value="F:transmembrane transporter activity"/>
    <property type="evidence" value="ECO:0007669"/>
    <property type="project" value="InterPro"/>
</dbReference>
<evidence type="ECO:0000259" key="7">
    <source>
        <dbReference type="PROSITE" id="PS50850"/>
    </source>
</evidence>
<feature type="transmembrane region" description="Helical" evidence="6">
    <location>
        <begin position="198"/>
        <end position="216"/>
    </location>
</feature>
<dbReference type="InterPro" id="IPR020846">
    <property type="entry name" value="MFS_dom"/>
</dbReference>
<evidence type="ECO:0000256" key="2">
    <source>
        <dbReference type="ARBA" id="ARBA00022448"/>
    </source>
</evidence>
<gene>
    <name evidence="8" type="ORF">SAMN05421771_2233</name>
</gene>
<feature type="transmembrane region" description="Helical" evidence="6">
    <location>
        <begin position="137"/>
        <end position="157"/>
    </location>
</feature>
<feature type="transmembrane region" description="Helical" evidence="6">
    <location>
        <begin position="301"/>
        <end position="318"/>
    </location>
</feature>
<keyword evidence="5 6" id="KW-0472">Membrane</keyword>
<feature type="domain" description="Major facilitator superfamily (MFS) profile" evidence="7">
    <location>
        <begin position="41"/>
        <end position="442"/>
    </location>
</feature>
<dbReference type="OrthoDB" id="9773404at2"/>
<protein>
    <submittedName>
        <fullName evidence="8">Sugar phosphate permease</fullName>
    </submittedName>
</protein>
<dbReference type="SUPFAM" id="SSF103473">
    <property type="entry name" value="MFS general substrate transporter"/>
    <property type="match status" value="1"/>
</dbReference>
<dbReference type="EMBL" id="FOZL01000001">
    <property type="protein sequence ID" value="SFS13113.1"/>
    <property type="molecule type" value="Genomic_DNA"/>
</dbReference>
<feature type="transmembrane region" description="Helical" evidence="6">
    <location>
        <begin position="169"/>
        <end position="192"/>
    </location>
</feature>
<sequence>MQHGSLRAVVERETPSVITTSQRPAAPAVLKADLFRRWFFILPAVFVTYSLAYLDRANYGFGVAAGMASTLGITGQQTSMLSSVFFLGYFAFQLPGATLAKKFGVTRLVFFLLVAWGSFAALSGVITSYPLLLADRFLLGTAESLIFPAMLVLLNSWFTRSERGRSNALLILGNPLTVLWMSVITGYLIQAVGWQKTFIFEGIPSIVWAFVWILVVRDKPSKTWWLKPEAGAALEQTLTEEQLAVAPVGAVRQALLRPDVLLLAVQYFAWSVGVYGFVLWLPTIVRQGSALAMGRTGLLSAIPYLAAVLSMLLASYLSDRTQRRESLVWPFLLVAGLALLGSFLTAERSVLAAFLFLILGGAAMYAPYGPFFAIIPERLPRNVTPAVLALINSAGALGGFLGSYFVGALQAATGNPKAGFLLMSLSLIVSAVLLLFLPKAAPLTPPPLTLESGA</sequence>
<comment type="subcellular location">
    <subcellularLocation>
        <location evidence="1">Membrane</location>
        <topology evidence="1">Multi-pass membrane protein</topology>
    </subcellularLocation>
</comment>